<dbReference type="Proteomes" id="UP000518474">
    <property type="component" value="Unassembled WGS sequence"/>
</dbReference>
<dbReference type="EMBL" id="JABXPT010000014">
    <property type="protein sequence ID" value="MBA7900491.1"/>
    <property type="molecule type" value="Genomic_DNA"/>
</dbReference>
<protein>
    <recommendedName>
        <fullName evidence="3">Morphogenetic protein</fullName>
    </recommendedName>
</protein>
<evidence type="ECO:0000313" key="2">
    <source>
        <dbReference type="Proteomes" id="UP000518474"/>
    </source>
</evidence>
<name>A0A7W3AN59_9ESCH</name>
<dbReference type="RefSeq" id="WP_016262356.1">
    <property type="nucleotide sequence ID" value="NZ_CP056699.1"/>
</dbReference>
<proteinExistence type="predicted"/>
<dbReference type="AlphaFoldDB" id="A0A7W3AN59"/>
<comment type="caution">
    <text evidence="1">The sequence shown here is derived from an EMBL/GenBank/DDBJ whole genome shotgun (WGS) entry which is preliminary data.</text>
</comment>
<sequence length="274" mass="31108">MNIPKFPLPSQPEIEIQFHAPTVKDALKYSDINPAEDEATTTEYLNAMQDGEINDSSNWTVQDRRTALWWIFVNSRPDAVMTYSYECGHCGSVHHADINLSDLAETVEILTVPPFIKTMVPINGVPTEWTLKPLTGKGAELLERMRATLPDMKTPEYSAEVARLRIAELALCTSLNDDPEDFTQAANRRFDIIENMALETEFTPLVARIQLMQKDLRHGLKMAIERGTSRLILPPQRCKNAKEGADVTTTLYAPFLNREFIPSIRSEWMANHYQ</sequence>
<gene>
    <name evidence="1" type="ORF">HV245_20430</name>
</gene>
<evidence type="ECO:0000313" key="1">
    <source>
        <dbReference type="EMBL" id="MBA7900491.1"/>
    </source>
</evidence>
<evidence type="ECO:0008006" key="3">
    <source>
        <dbReference type="Google" id="ProtNLM"/>
    </source>
</evidence>
<organism evidence="1 2">
    <name type="scientific">Escherichia marmotae</name>
    <dbReference type="NCBI Taxonomy" id="1499973"/>
    <lineage>
        <taxon>Bacteria</taxon>
        <taxon>Pseudomonadati</taxon>
        <taxon>Pseudomonadota</taxon>
        <taxon>Gammaproteobacteria</taxon>
        <taxon>Enterobacterales</taxon>
        <taxon>Enterobacteriaceae</taxon>
        <taxon>Escherichia</taxon>
    </lineage>
</organism>
<accession>A0A7W3AN59</accession>
<reference evidence="1 2" key="1">
    <citation type="submission" date="2020-06" db="EMBL/GenBank/DDBJ databases">
        <title>REHAB project genomes.</title>
        <authorList>
            <person name="Shaw L.P."/>
        </authorList>
    </citation>
    <scope>NUCLEOTIDE SEQUENCE [LARGE SCALE GENOMIC DNA]</scope>
    <source>
        <strain evidence="1 2">RHBSTW-00604</strain>
    </source>
</reference>